<feature type="domain" description="RsdA/BaiN/AoA(So)-like insert" evidence="6">
    <location>
        <begin position="188"/>
        <end position="338"/>
    </location>
</feature>
<dbReference type="Pfam" id="PF03486">
    <property type="entry name" value="HI0933_like"/>
    <property type="match status" value="1"/>
</dbReference>
<keyword evidence="4" id="KW-0812">Transmembrane</keyword>
<dbReference type="InterPro" id="IPR055178">
    <property type="entry name" value="RsdA/BaiN/AoA(So)-like_dom"/>
</dbReference>
<feature type="transmembrane region" description="Helical" evidence="4">
    <location>
        <begin position="6"/>
        <end position="24"/>
    </location>
</feature>
<dbReference type="SUPFAM" id="SSF160996">
    <property type="entry name" value="HI0933 insert domain-like"/>
    <property type="match status" value="1"/>
</dbReference>
<evidence type="ECO:0000256" key="4">
    <source>
        <dbReference type="SAM" id="Phobius"/>
    </source>
</evidence>
<proteinExistence type="predicted"/>
<feature type="domain" description="RsdA/BaiN/AoA(So)-like Rossmann fold-like" evidence="5">
    <location>
        <begin position="5"/>
        <end position="391"/>
    </location>
</feature>
<dbReference type="Gene3D" id="1.10.8.260">
    <property type="entry name" value="HI0933 insert domain-like"/>
    <property type="match status" value="1"/>
</dbReference>
<organism evidence="7 8">
    <name type="scientific">Proteobacteria bacterium 228</name>
    <dbReference type="NCBI Taxonomy" id="2083153"/>
    <lineage>
        <taxon>Bacteria</taxon>
        <taxon>Pseudomonadati</taxon>
        <taxon>Pseudomonadota</taxon>
    </lineage>
</organism>
<keyword evidence="4" id="KW-1133">Transmembrane helix</keyword>
<comment type="caution">
    <text evidence="7">The sequence shown here is derived from an EMBL/GenBank/DDBJ whole genome shotgun (WGS) entry which is preliminary data.</text>
</comment>
<comment type="cofactor">
    <cofactor evidence="1">
        <name>FAD</name>
        <dbReference type="ChEBI" id="CHEBI:57692"/>
    </cofactor>
</comment>
<dbReference type="Proteomes" id="UP000238196">
    <property type="component" value="Unassembled WGS sequence"/>
</dbReference>
<protein>
    <submittedName>
        <fullName evidence="7">Aminoacetone oxidase family FAD-binding enzyme</fullName>
    </submittedName>
</protein>
<dbReference type="InterPro" id="IPR023166">
    <property type="entry name" value="BaiN-like_dom_sf"/>
</dbReference>
<dbReference type="SUPFAM" id="SSF51905">
    <property type="entry name" value="FAD/NAD(P)-binding domain"/>
    <property type="match status" value="1"/>
</dbReference>
<keyword evidence="2" id="KW-0285">Flavoprotein</keyword>
<reference evidence="7 8" key="1">
    <citation type="submission" date="2018-02" db="EMBL/GenBank/DDBJ databases">
        <title>novel marine gammaproteobacteria from coastal saline agro ecosystem.</title>
        <authorList>
            <person name="Krishnan R."/>
            <person name="Ramesh Kumar N."/>
        </authorList>
    </citation>
    <scope>NUCLEOTIDE SEQUENCE [LARGE SCALE GENOMIC DNA]</scope>
    <source>
        <strain evidence="7 8">228</strain>
    </source>
</reference>
<dbReference type="OrthoDB" id="9773233at2"/>
<dbReference type="EMBL" id="PRLP01000065">
    <property type="protein sequence ID" value="PPC75841.1"/>
    <property type="molecule type" value="Genomic_DNA"/>
</dbReference>
<dbReference type="InterPro" id="IPR004792">
    <property type="entry name" value="BaiN-like"/>
</dbReference>
<sequence length="393" mass="43252">MLTSDVVIIGAGAAGLMCALTAGYRARSVLVLDHANKAGKKILMSGGGRCNFTNMNATPANYLSDNPHFCISALKRYTPRDFVELVDRHGLEYHEKTPGQLFCDHSSKDVLAILLTECEWAGVDIRLKTSVDKISPIRDGFQLQTSMGAIQCESLVIACGGLSIPTMGATGFGYDIARQFGMDILPTRAALVPFTLQPQQLEHLAPLSGLSCEVEVSCGKYHFREPMLFTHRGLSGPSILQISTYWQPGDVIQLNLFPTTKGLLDDLRQHRQQHPKQSLETWLAQQLPKRLATTLCTLHDWLGPMQTYSDTRLREVVELLQQWQIKPSGTEGYRTAEVTLGGVDTRHLSSKTMAVNDIANLYFIGEVMDVTGQLGGYNFQWAWASGFSAGSVV</sequence>
<dbReference type="Pfam" id="PF22780">
    <property type="entry name" value="HI0933_like_1st"/>
    <property type="match status" value="1"/>
</dbReference>
<accession>A0A2S5KLZ8</accession>
<evidence type="ECO:0000259" key="6">
    <source>
        <dbReference type="Pfam" id="PF22780"/>
    </source>
</evidence>
<evidence type="ECO:0000256" key="1">
    <source>
        <dbReference type="ARBA" id="ARBA00001974"/>
    </source>
</evidence>
<evidence type="ECO:0000313" key="7">
    <source>
        <dbReference type="EMBL" id="PPC75841.1"/>
    </source>
</evidence>
<dbReference type="Gene3D" id="3.50.50.60">
    <property type="entry name" value="FAD/NAD(P)-binding domain"/>
    <property type="match status" value="1"/>
</dbReference>
<dbReference type="InterPro" id="IPR036188">
    <property type="entry name" value="FAD/NAD-bd_sf"/>
</dbReference>
<dbReference type="Gene3D" id="2.40.30.10">
    <property type="entry name" value="Translation factors"/>
    <property type="match status" value="1"/>
</dbReference>
<gene>
    <name evidence="7" type="ORF">C4K68_18285</name>
</gene>
<dbReference type="NCBIfam" id="TIGR00275">
    <property type="entry name" value="aminoacetone oxidase family FAD-binding enzyme"/>
    <property type="match status" value="1"/>
</dbReference>
<name>A0A2S5KLZ8_9PROT</name>
<dbReference type="PRINTS" id="PR00411">
    <property type="entry name" value="PNDRDTASEI"/>
</dbReference>
<keyword evidence="3" id="KW-0274">FAD</keyword>
<evidence type="ECO:0000256" key="3">
    <source>
        <dbReference type="ARBA" id="ARBA00022827"/>
    </source>
</evidence>
<dbReference type="AlphaFoldDB" id="A0A2S5KLZ8"/>
<dbReference type="InterPro" id="IPR057661">
    <property type="entry name" value="RsdA/BaiN/AoA(So)_Rossmann"/>
</dbReference>
<dbReference type="PANTHER" id="PTHR42887">
    <property type="entry name" value="OS12G0638800 PROTEIN"/>
    <property type="match status" value="1"/>
</dbReference>
<evidence type="ECO:0000259" key="5">
    <source>
        <dbReference type="Pfam" id="PF03486"/>
    </source>
</evidence>
<dbReference type="PANTHER" id="PTHR42887:SF2">
    <property type="entry name" value="OS12G0638800 PROTEIN"/>
    <property type="match status" value="1"/>
</dbReference>
<evidence type="ECO:0000313" key="8">
    <source>
        <dbReference type="Proteomes" id="UP000238196"/>
    </source>
</evidence>
<keyword evidence="4" id="KW-0472">Membrane</keyword>
<evidence type="ECO:0000256" key="2">
    <source>
        <dbReference type="ARBA" id="ARBA00022630"/>
    </source>
</evidence>